<dbReference type="STRING" id="946362.F2UAR9"/>
<reference evidence="11" key="1">
    <citation type="submission" date="2009-08" db="EMBL/GenBank/DDBJ databases">
        <title>Annotation of Salpingoeca rosetta.</title>
        <authorList>
            <consortium name="The Broad Institute Genome Sequencing Platform"/>
            <person name="Russ C."/>
            <person name="Cuomo C."/>
            <person name="Burger G."/>
            <person name="Gray M.W."/>
            <person name="Holland P.W.H."/>
            <person name="King N."/>
            <person name="Lang F.B.F."/>
            <person name="Roger A.J."/>
            <person name="Ruiz-Trillo I."/>
            <person name="Young S.K."/>
            <person name="Zeng Q."/>
            <person name="Gargeya S."/>
            <person name="Alvarado L."/>
            <person name="Berlin A."/>
            <person name="Chapman S.B."/>
            <person name="Chen Z."/>
            <person name="Freedman E."/>
            <person name="Gellesch M."/>
            <person name="Goldberg J."/>
            <person name="Griggs A."/>
            <person name="Gujja S."/>
            <person name="Heilman E."/>
            <person name="Heiman D."/>
            <person name="Howarth C."/>
            <person name="Mehta T."/>
            <person name="Neiman D."/>
            <person name="Pearson M."/>
            <person name="Roberts A."/>
            <person name="Saif S."/>
            <person name="Shea T."/>
            <person name="Shenoy N."/>
            <person name="Sisk P."/>
            <person name="Stolte C."/>
            <person name="Sykes S."/>
            <person name="White J."/>
            <person name="Yandava C."/>
            <person name="Haas B."/>
            <person name="Nusbaum C."/>
            <person name="Birren B."/>
        </authorList>
    </citation>
    <scope>NUCLEOTIDE SEQUENCE [LARGE SCALE GENOMIC DNA]</scope>
    <source>
        <strain evidence="11">ATCC 50818</strain>
    </source>
</reference>
<evidence type="ECO:0000256" key="1">
    <source>
        <dbReference type="ARBA" id="ARBA00004120"/>
    </source>
</evidence>
<dbReference type="GO" id="GO:0005874">
    <property type="term" value="C:microtubule"/>
    <property type="evidence" value="ECO:0007669"/>
    <property type="project" value="UniProtKB-KW"/>
</dbReference>
<evidence type="ECO:0000313" key="12">
    <source>
        <dbReference type="Proteomes" id="UP000007799"/>
    </source>
</evidence>
<keyword evidence="7" id="KW-0067">ATP-binding</keyword>
<dbReference type="GO" id="GO:0015631">
    <property type="term" value="F:tubulin binding"/>
    <property type="evidence" value="ECO:0007669"/>
    <property type="project" value="TreeGrafter"/>
</dbReference>
<evidence type="ECO:0000256" key="7">
    <source>
        <dbReference type="ARBA" id="ARBA00022840"/>
    </source>
</evidence>
<evidence type="ECO:0000256" key="6">
    <source>
        <dbReference type="ARBA" id="ARBA00022741"/>
    </source>
</evidence>
<comment type="similarity">
    <text evidence="2">Belongs to the tubulin polyglutamylase family.</text>
</comment>
<dbReference type="GO" id="GO:0070740">
    <property type="term" value="F:tubulin-glutamic acid ligase activity"/>
    <property type="evidence" value="ECO:0007669"/>
    <property type="project" value="TreeGrafter"/>
</dbReference>
<dbReference type="InterPro" id="IPR004344">
    <property type="entry name" value="TTL/TTLL_fam"/>
</dbReference>
<evidence type="ECO:0000313" key="11">
    <source>
        <dbReference type="EMBL" id="EGD73485.1"/>
    </source>
</evidence>
<dbReference type="OrthoDB" id="202825at2759"/>
<dbReference type="GeneID" id="16074346"/>
<evidence type="ECO:0000256" key="9">
    <source>
        <dbReference type="ARBA" id="ARBA00023212"/>
    </source>
</evidence>
<dbReference type="AlphaFoldDB" id="F2UAR9"/>
<organism evidence="12">
    <name type="scientific">Salpingoeca rosetta (strain ATCC 50818 / BSB-021)</name>
    <dbReference type="NCBI Taxonomy" id="946362"/>
    <lineage>
        <taxon>Eukaryota</taxon>
        <taxon>Choanoflagellata</taxon>
        <taxon>Craspedida</taxon>
        <taxon>Salpingoecidae</taxon>
        <taxon>Salpingoeca</taxon>
    </lineage>
</organism>
<evidence type="ECO:0000256" key="4">
    <source>
        <dbReference type="ARBA" id="ARBA00022598"/>
    </source>
</evidence>
<sequence length="403" mass="46930">MSGGRVRWCTDLEKNALVSNFERRGWQRVSSDDQWNVYWATVGTVHRLFSPDHGYRLNDNQILNHFPNHYELTRKDLMVKNIKRYRRDLDKEGSPLAAKGRDGRYLHLDLVPDTFMLPSDYSIFVQEFRRHPHTTWIMKPSGAAQGRGIFLVTKLSQLKRWSKDSKAQARSYVISRYLDRPYLIGGKKFDLRLYVLVTSFRPLKAYMSRLGFCRFCTVKYDASTSSYDDMFIHLTNVSLQKHSGEYNDIHGGKWHVDNLRLHVESTRGKEAADKLFDDMNWVILQSLKSVQSVMINDRHCFEVYGYDIIIDDDLKPWLIEVNASPSLSATTVADRIMKHTVIDDVFSIVCPDNRMPDVRNPGVPTREQMGTFEVLYDETQDVAVVAEKEKRRTLTRRSSSTWK</sequence>
<keyword evidence="8" id="KW-0969">Cilium</keyword>
<dbReference type="OMA" id="DWNFYWS"/>
<keyword evidence="5" id="KW-0493">Microtubule</keyword>
<proteinExistence type="inferred from homology"/>
<evidence type="ECO:0000256" key="2">
    <source>
        <dbReference type="ARBA" id="ARBA00006118"/>
    </source>
</evidence>
<dbReference type="FunFam" id="3.30.470.20:FF:000033">
    <property type="entry name" value="Probable tubulin polyglutamylase TTLL1"/>
    <property type="match status" value="1"/>
</dbReference>
<dbReference type="GO" id="GO:0005524">
    <property type="term" value="F:ATP binding"/>
    <property type="evidence" value="ECO:0007669"/>
    <property type="project" value="UniProtKB-KW"/>
</dbReference>
<dbReference type="FunCoup" id="F2UAR9">
    <property type="interactions" value="63"/>
</dbReference>
<comment type="subcellular location">
    <subcellularLocation>
        <location evidence="1">Cytoplasm</location>
        <location evidence="1">Cytoskeleton</location>
        <location evidence="1">Cilium basal body</location>
    </subcellularLocation>
</comment>
<name>F2UAR9_SALR5</name>
<dbReference type="InParanoid" id="F2UAR9"/>
<dbReference type="Pfam" id="PF03133">
    <property type="entry name" value="TTL"/>
    <property type="match status" value="1"/>
</dbReference>
<dbReference type="EMBL" id="GL832966">
    <property type="protein sequence ID" value="EGD73485.1"/>
    <property type="molecule type" value="Genomic_DNA"/>
</dbReference>
<dbReference type="GO" id="GO:0000226">
    <property type="term" value="P:microtubule cytoskeleton organization"/>
    <property type="evidence" value="ECO:0007669"/>
    <property type="project" value="TreeGrafter"/>
</dbReference>
<evidence type="ECO:0000256" key="3">
    <source>
        <dbReference type="ARBA" id="ARBA00022490"/>
    </source>
</evidence>
<dbReference type="RefSeq" id="XP_004993767.1">
    <property type="nucleotide sequence ID" value="XM_004993710.1"/>
</dbReference>
<dbReference type="eggNOG" id="KOG2157">
    <property type="taxonomic scope" value="Eukaryota"/>
</dbReference>
<evidence type="ECO:0000256" key="10">
    <source>
        <dbReference type="ARBA" id="ARBA00023273"/>
    </source>
</evidence>
<dbReference type="KEGG" id="sre:PTSG_05189"/>
<keyword evidence="12" id="KW-1185">Reference proteome</keyword>
<dbReference type="Gene3D" id="3.30.470.20">
    <property type="entry name" value="ATP-grasp fold, B domain"/>
    <property type="match status" value="1"/>
</dbReference>
<keyword evidence="3" id="KW-0963">Cytoplasm</keyword>
<protein>
    <submittedName>
        <fullName evidence="11">Tubulin-tyrosine ligase</fullName>
    </submittedName>
</protein>
<evidence type="ECO:0000256" key="5">
    <source>
        <dbReference type="ARBA" id="ARBA00022701"/>
    </source>
</evidence>
<dbReference type="PANTHER" id="PTHR12241">
    <property type="entry name" value="TUBULIN POLYGLUTAMYLASE"/>
    <property type="match status" value="1"/>
</dbReference>
<dbReference type="SUPFAM" id="SSF56059">
    <property type="entry name" value="Glutathione synthetase ATP-binding domain-like"/>
    <property type="match status" value="1"/>
</dbReference>
<dbReference type="PROSITE" id="PS51221">
    <property type="entry name" value="TTL"/>
    <property type="match status" value="1"/>
</dbReference>
<keyword evidence="10" id="KW-0966">Cell projection</keyword>
<dbReference type="PANTHER" id="PTHR12241:SF31">
    <property type="entry name" value="POLYGLUTAMYLASE COMPLEX SUBUNIT TTLL1"/>
    <property type="match status" value="1"/>
</dbReference>
<accession>F2UAR9</accession>
<gene>
    <name evidence="11" type="ORF">PTSG_05189</name>
</gene>
<keyword evidence="6" id="KW-0547">Nucleotide-binding</keyword>
<keyword evidence="4 11" id="KW-0436">Ligase</keyword>
<evidence type="ECO:0000256" key="8">
    <source>
        <dbReference type="ARBA" id="ARBA00023069"/>
    </source>
</evidence>
<keyword evidence="9" id="KW-0206">Cytoskeleton</keyword>
<dbReference type="GO" id="GO:0036064">
    <property type="term" value="C:ciliary basal body"/>
    <property type="evidence" value="ECO:0007669"/>
    <property type="project" value="TreeGrafter"/>
</dbReference>
<dbReference type="Proteomes" id="UP000007799">
    <property type="component" value="Unassembled WGS sequence"/>
</dbReference>